<dbReference type="InterPro" id="IPR036875">
    <property type="entry name" value="Znf_CCHC_sf"/>
</dbReference>
<protein>
    <recommendedName>
        <fullName evidence="4">CCHC-type domain-containing protein</fullName>
    </recommendedName>
</protein>
<dbReference type="OrthoDB" id="5220347at2759"/>
<dbReference type="SUPFAM" id="SSF57756">
    <property type="entry name" value="Retrovirus zinc finger-like domains"/>
    <property type="match status" value="1"/>
</dbReference>
<evidence type="ECO:0000313" key="3">
    <source>
        <dbReference type="Proteomes" id="UP000078559"/>
    </source>
</evidence>
<keyword evidence="3" id="KW-1185">Reference proteome</keyword>
<evidence type="ECO:0000313" key="2">
    <source>
        <dbReference type="EMBL" id="KUI72424.1"/>
    </source>
</evidence>
<accession>A0A194W7G9</accession>
<evidence type="ECO:0008006" key="4">
    <source>
        <dbReference type="Google" id="ProtNLM"/>
    </source>
</evidence>
<sequence length="574" mass="63339">MERYDGASSSAGNQRDPRSFDNRPGELHMYVAPKEIQIGNIRDHNDRRLITLSNVPLGHNYIAPQINDGEEFAIGGDNEHIIKTLTNHLRYRSGETWHIVGIPESHLHNGGARASSSYVGVAGQGGSVRRMPTSQAPQQMAQGLFRQGEPVTRKDSMRQMKDRLTELEEDLEAWDSGRKLHKQNVFGSSGQHTQHFQQGQQPGLPPQSFGTFGHSGGSVQGYTHGQQSFDYPQQGDFVGGQGGARASSLSQFRQSSLPQQINVGDFDQGGAVPAEPMTLGSLGSFMGPQTQAAAKYDALAPGAEVFYVPEEDDWIFQDPGLALDQPGNGEKCIRNYGNSNENAGAASHGEIRLTPLLKPPVFNDEPDPITKVLRAHINSPGRFGNKAGTGKCDWCGRDGHEAIDCIKWDPQHFDKAVCVVCNNVSHSIDECPRFIGMKQEERAFLLLDKGRWRPGVRSRYHAWTDYCNREYWGQGFPMTRRFVRALAKDGGTGPVMQNVWKVWDYGRGVPREFCDASCDSVRKIVLAGLDEKFETERPFSVYGDKSSPSPMEADDDDDEGEGEGEVAGDIPMQT</sequence>
<dbReference type="GO" id="GO:0008270">
    <property type="term" value="F:zinc ion binding"/>
    <property type="evidence" value="ECO:0007669"/>
    <property type="project" value="InterPro"/>
</dbReference>
<organism evidence="2 3">
    <name type="scientific">Cytospora mali</name>
    <name type="common">Apple Valsa canker fungus</name>
    <name type="synonym">Valsa mali</name>
    <dbReference type="NCBI Taxonomy" id="578113"/>
    <lineage>
        <taxon>Eukaryota</taxon>
        <taxon>Fungi</taxon>
        <taxon>Dikarya</taxon>
        <taxon>Ascomycota</taxon>
        <taxon>Pezizomycotina</taxon>
        <taxon>Sordariomycetes</taxon>
        <taxon>Sordariomycetidae</taxon>
        <taxon>Diaporthales</taxon>
        <taxon>Cytosporaceae</taxon>
        <taxon>Cytospora</taxon>
    </lineage>
</organism>
<feature type="compositionally biased region" description="Acidic residues" evidence="1">
    <location>
        <begin position="552"/>
        <end position="566"/>
    </location>
</feature>
<feature type="region of interest" description="Disordered" evidence="1">
    <location>
        <begin position="538"/>
        <end position="574"/>
    </location>
</feature>
<dbReference type="EMBL" id="CM003105">
    <property type="protein sequence ID" value="KUI72424.1"/>
    <property type="molecule type" value="Genomic_DNA"/>
</dbReference>
<dbReference type="AlphaFoldDB" id="A0A194W7G9"/>
<dbReference type="GO" id="GO:0003676">
    <property type="term" value="F:nucleic acid binding"/>
    <property type="evidence" value="ECO:0007669"/>
    <property type="project" value="InterPro"/>
</dbReference>
<evidence type="ECO:0000256" key="1">
    <source>
        <dbReference type="SAM" id="MobiDB-lite"/>
    </source>
</evidence>
<proteinExistence type="predicted"/>
<gene>
    <name evidence="2" type="ORF">VM1G_07669</name>
</gene>
<name>A0A194W7G9_CYTMA</name>
<reference evidence="2" key="1">
    <citation type="submission" date="2014-12" db="EMBL/GenBank/DDBJ databases">
        <title>Genome Sequence of Valsa Canker Pathogens Uncovers a Specific Adaption of Colonization on Woody Bark.</title>
        <authorList>
            <person name="Yin Z."/>
            <person name="Liu H."/>
            <person name="Gao X."/>
            <person name="Li Z."/>
            <person name="Song N."/>
            <person name="Ke X."/>
            <person name="Dai Q."/>
            <person name="Wu Y."/>
            <person name="Sun Y."/>
            <person name="Xu J.-R."/>
            <person name="Kang Z.K."/>
            <person name="Wang L."/>
            <person name="Huang L."/>
        </authorList>
    </citation>
    <scope>NUCLEOTIDE SEQUENCE [LARGE SCALE GENOMIC DNA]</scope>
    <source>
        <strain evidence="2">03-8</strain>
    </source>
</reference>
<feature type="region of interest" description="Disordered" evidence="1">
    <location>
        <begin position="1"/>
        <end position="25"/>
    </location>
</feature>
<dbReference type="Proteomes" id="UP000078559">
    <property type="component" value="Chromosome 8"/>
</dbReference>
<feature type="compositionally biased region" description="Basic and acidic residues" evidence="1">
    <location>
        <begin position="15"/>
        <end position="25"/>
    </location>
</feature>